<comment type="caution">
    <text evidence="1">The sequence shown here is derived from an EMBL/GenBank/DDBJ whole genome shotgun (WGS) entry which is preliminary data.</text>
</comment>
<name>A0ABS8SGQ2_DATST</name>
<accession>A0ABS8SGQ2</accession>
<evidence type="ECO:0008006" key="3">
    <source>
        <dbReference type="Google" id="ProtNLM"/>
    </source>
</evidence>
<protein>
    <recommendedName>
        <fullName evidence="3">Ribosomal protein S3</fullName>
    </recommendedName>
</protein>
<dbReference type="PANTHER" id="PTHR35738:SF3">
    <property type="entry name" value="OS05G0577800 PROTEIN"/>
    <property type="match status" value="1"/>
</dbReference>
<dbReference type="EMBL" id="JACEIK010000490">
    <property type="protein sequence ID" value="MCD7458001.1"/>
    <property type="molecule type" value="Genomic_DNA"/>
</dbReference>
<sequence length="261" mass="28718">MKVREIIWVFLIPKVKTRPRSFSKSVLIRSIEEGNPAPGHVLKKAIHEERVNDEKAPGSIQDSTFQVAASWQANKNFLVKLWRSSHGGNLPSLSPFQLLEIVAKGATAFGFGIHVDNIREGSYQRADRNFVMLTINQGALGRRHTLEKAGKRPLLQSDVNSGNFEGVPRELRPFESKGLSSKSVTLRVLTGPGASRGLDLGSSRVKIGPGPKMGWSYFEVLSQSRVSVGSRGRILISRSKPVSKFRTVPRSILRAQAKVAA</sequence>
<evidence type="ECO:0000313" key="2">
    <source>
        <dbReference type="Proteomes" id="UP000823775"/>
    </source>
</evidence>
<dbReference type="PANTHER" id="PTHR35738">
    <property type="entry name" value="OS05G0577800 PROTEIN"/>
    <property type="match status" value="1"/>
</dbReference>
<organism evidence="1 2">
    <name type="scientific">Datura stramonium</name>
    <name type="common">Jimsonweed</name>
    <name type="synonym">Common thornapple</name>
    <dbReference type="NCBI Taxonomy" id="4076"/>
    <lineage>
        <taxon>Eukaryota</taxon>
        <taxon>Viridiplantae</taxon>
        <taxon>Streptophyta</taxon>
        <taxon>Embryophyta</taxon>
        <taxon>Tracheophyta</taxon>
        <taxon>Spermatophyta</taxon>
        <taxon>Magnoliopsida</taxon>
        <taxon>eudicotyledons</taxon>
        <taxon>Gunneridae</taxon>
        <taxon>Pentapetalae</taxon>
        <taxon>asterids</taxon>
        <taxon>lamiids</taxon>
        <taxon>Solanales</taxon>
        <taxon>Solanaceae</taxon>
        <taxon>Solanoideae</taxon>
        <taxon>Datureae</taxon>
        <taxon>Datura</taxon>
    </lineage>
</organism>
<proteinExistence type="predicted"/>
<evidence type="ECO:0000313" key="1">
    <source>
        <dbReference type="EMBL" id="MCD7458001.1"/>
    </source>
</evidence>
<keyword evidence="2" id="KW-1185">Reference proteome</keyword>
<reference evidence="1 2" key="1">
    <citation type="journal article" date="2021" name="BMC Genomics">
        <title>Datura genome reveals duplications of psychoactive alkaloid biosynthetic genes and high mutation rate following tissue culture.</title>
        <authorList>
            <person name="Rajewski A."/>
            <person name="Carter-House D."/>
            <person name="Stajich J."/>
            <person name="Litt A."/>
        </authorList>
    </citation>
    <scope>NUCLEOTIDE SEQUENCE [LARGE SCALE GENOMIC DNA]</scope>
    <source>
        <strain evidence="1">AR-01</strain>
    </source>
</reference>
<gene>
    <name evidence="1" type="ORF">HAX54_036852</name>
</gene>
<dbReference type="Proteomes" id="UP000823775">
    <property type="component" value="Unassembled WGS sequence"/>
</dbReference>